<proteinExistence type="predicted"/>
<reference evidence="2 3" key="1">
    <citation type="submission" date="2020-02" db="EMBL/GenBank/DDBJ databases">
        <authorList>
            <person name="Ma Q."/>
            <person name="Huang Y."/>
            <person name="Song X."/>
            <person name="Pei D."/>
        </authorList>
    </citation>
    <scope>NUCLEOTIDE SEQUENCE [LARGE SCALE GENOMIC DNA]</scope>
    <source>
        <strain evidence="2">Sxm20200214</strain>
        <tissue evidence="2">Leaf</tissue>
    </source>
</reference>
<name>A0A8X7SIK2_BRACI</name>
<sequence length="199" mass="22466">MSRSPSDPHDNHTTALKAESLKMVWFRADSSVRKIAVRRILNQGGSYHFLLIPTAMVKAWEACEFLKQSTEMNLGHVLEEIYWIFPWHRFASVREGMEMAMIDEEATKETICGCLFRTSNGKAASCYNCVEDSEKWSEAPFKGVKLSKEDMQTSFARVRAKEDPSGDIADVEAKEKLDQEAESETTGVDVAMNAKTEDD</sequence>
<dbReference type="OrthoDB" id="17395at2759"/>
<organism evidence="2 3">
    <name type="scientific">Brassica carinata</name>
    <name type="common">Ethiopian mustard</name>
    <name type="synonym">Abyssinian cabbage</name>
    <dbReference type="NCBI Taxonomy" id="52824"/>
    <lineage>
        <taxon>Eukaryota</taxon>
        <taxon>Viridiplantae</taxon>
        <taxon>Streptophyta</taxon>
        <taxon>Embryophyta</taxon>
        <taxon>Tracheophyta</taxon>
        <taxon>Spermatophyta</taxon>
        <taxon>Magnoliopsida</taxon>
        <taxon>eudicotyledons</taxon>
        <taxon>Gunneridae</taxon>
        <taxon>Pentapetalae</taxon>
        <taxon>rosids</taxon>
        <taxon>malvids</taxon>
        <taxon>Brassicales</taxon>
        <taxon>Brassicaceae</taxon>
        <taxon>Brassiceae</taxon>
        <taxon>Brassica</taxon>
    </lineage>
</organism>
<evidence type="ECO:0000313" key="3">
    <source>
        <dbReference type="Proteomes" id="UP000886595"/>
    </source>
</evidence>
<comment type="caution">
    <text evidence="2">The sequence shown here is derived from an EMBL/GenBank/DDBJ whole genome shotgun (WGS) entry which is preliminary data.</text>
</comment>
<dbReference type="Proteomes" id="UP000886595">
    <property type="component" value="Unassembled WGS sequence"/>
</dbReference>
<dbReference type="EMBL" id="JAAMPC010000006">
    <property type="protein sequence ID" value="KAG2307166.1"/>
    <property type="molecule type" value="Genomic_DNA"/>
</dbReference>
<feature type="region of interest" description="Disordered" evidence="1">
    <location>
        <begin position="157"/>
        <end position="199"/>
    </location>
</feature>
<gene>
    <name evidence="2" type="ORF">Bca52824_026914</name>
</gene>
<evidence type="ECO:0000256" key="1">
    <source>
        <dbReference type="SAM" id="MobiDB-lite"/>
    </source>
</evidence>
<evidence type="ECO:0000313" key="2">
    <source>
        <dbReference type="EMBL" id="KAG2307166.1"/>
    </source>
</evidence>
<accession>A0A8X7SIK2</accession>
<dbReference type="AlphaFoldDB" id="A0A8X7SIK2"/>
<protein>
    <submittedName>
        <fullName evidence="2">Uncharacterized protein</fullName>
    </submittedName>
</protein>
<keyword evidence="3" id="KW-1185">Reference proteome</keyword>